<proteinExistence type="predicted"/>
<gene>
    <name evidence="1" type="ORF">GOODEAATRI_032918</name>
</gene>
<comment type="caution">
    <text evidence="1">The sequence shown here is derived from an EMBL/GenBank/DDBJ whole genome shotgun (WGS) entry which is preliminary data.</text>
</comment>
<accession>A0ABV0PJ06</accession>
<feature type="non-terminal residue" evidence="1">
    <location>
        <position position="86"/>
    </location>
</feature>
<organism evidence="1 2">
    <name type="scientific">Goodea atripinnis</name>
    <dbReference type="NCBI Taxonomy" id="208336"/>
    <lineage>
        <taxon>Eukaryota</taxon>
        <taxon>Metazoa</taxon>
        <taxon>Chordata</taxon>
        <taxon>Craniata</taxon>
        <taxon>Vertebrata</taxon>
        <taxon>Euteleostomi</taxon>
        <taxon>Actinopterygii</taxon>
        <taxon>Neopterygii</taxon>
        <taxon>Teleostei</taxon>
        <taxon>Neoteleostei</taxon>
        <taxon>Acanthomorphata</taxon>
        <taxon>Ovalentaria</taxon>
        <taxon>Atherinomorphae</taxon>
        <taxon>Cyprinodontiformes</taxon>
        <taxon>Goodeidae</taxon>
        <taxon>Goodea</taxon>
    </lineage>
</organism>
<evidence type="ECO:0000313" key="2">
    <source>
        <dbReference type="Proteomes" id="UP001476798"/>
    </source>
</evidence>
<evidence type="ECO:0000313" key="1">
    <source>
        <dbReference type="EMBL" id="MEQ2183470.1"/>
    </source>
</evidence>
<protein>
    <submittedName>
        <fullName evidence="1">Uncharacterized protein</fullName>
    </submittedName>
</protein>
<keyword evidence="2" id="KW-1185">Reference proteome</keyword>
<sequence>MASEALLEDLVGDQLTDLPVPADHSDAESSVGNCGQSRALTLPPSLRLLTIHSYGRLFCQLPRSLPVKTSALRLQIICDISCFCAG</sequence>
<dbReference type="EMBL" id="JAHRIO010076424">
    <property type="protein sequence ID" value="MEQ2183470.1"/>
    <property type="molecule type" value="Genomic_DNA"/>
</dbReference>
<dbReference type="Proteomes" id="UP001476798">
    <property type="component" value="Unassembled WGS sequence"/>
</dbReference>
<reference evidence="1 2" key="1">
    <citation type="submission" date="2021-06" db="EMBL/GenBank/DDBJ databases">
        <authorList>
            <person name="Palmer J.M."/>
        </authorList>
    </citation>
    <scope>NUCLEOTIDE SEQUENCE [LARGE SCALE GENOMIC DNA]</scope>
    <source>
        <strain evidence="1 2">GA_2019</strain>
        <tissue evidence="1">Muscle</tissue>
    </source>
</reference>
<name>A0ABV0PJ06_9TELE</name>